<dbReference type="Proteomes" id="UP000253792">
    <property type="component" value="Unassembled WGS sequence"/>
</dbReference>
<reference evidence="3 4" key="1">
    <citation type="journal article" date="2018" name="Elife">
        <title>Discovery and characterization of a prevalent human gut bacterial enzyme sufficient for the inactivation of a family of plant toxins.</title>
        <authorList>
            <person name="Koppel N."/>
            <person name="Bisanz J.E."/>
            <person name="Pandelia M.E."/>
            <person name="Turnbaugh P.J."/>
            <person name="Balskus E.P."/>
        </authorList>
    </citation>
    <scope>NUCLEOTIDE SEQUENCE [LARGE SCALE GENOMIC DNA]</scope>
    <source>
        <strain evidence="4">anaerobia AP69FAA</strain>
    </source>
</reference>
<dbReference type="GO" id="GO:0051607">
    <property type="term" value="P:defense response to virus"/>
    <property type="evidence" value="ECO:0007669"/>
    <property type="project" value="UniProtKB-UniRule"/>
</dbReference>
<evidence type="ECO:0000313" key="3">
    <source>
        <dbReference type="EMBL" id="RDB55086.1"/>
    </source>
</evidence>
<organism evidence="3 4">
    <name type="scientific">Senegalimassilia anaerobia</name>
    <dbReference type="NCBI Taxonomy" id="1473216"/>
    <lineage>
        <taxon>Bacteria</taxon>
        <taxon>Bacillati</taxon>
        <taxon>Actinomycetota</taxon>
        <taxon>Coriobacteriia</taxon>
        <taxon>Coriobacteriales</taxon>
        <taxon>Coriobacteriaceae</taxon>
        <taxon>Senegalimassilia</taxon>
    </lineage>
</organism>
<comment type="similarity">
    <text evidence="2">Belongs to the CRISPR-associated protein Cas5 family. Subtype I-C/Dvulg subfamily.</text>
</comment>
<dbReference type="GO" id="GO:0016787">
    <property type="term" value="F:hydrolase activity"/>
    <property type="evidence" value="ECO:0007669"/>
    <property type="project" value="UniProtKB-KW"/>
</dbReference>
<dbReference type="OrthoDB" id="5621871at2"/>
<dbReference type="InterPro" id="IPR021124">
    <property type="entry name" value="CRISPR-assoc_prot_Cas5"/>
</dbReference>
<evidence type="ECO:0000256" key="1">
    <source>
        <dbReference type="ARBA" id="ARBA00023118"/>
    </source>
</evidence>
<gene>
    <name evidence="3" type="primary">cas5c</name>
    <name evidence="3" type="ORF">C1880_07635</name>
</gene>
<proteinExistence type="inferred from homology"/>
<dbReference type="Pfam" id="PF09704">
    <property type="entry name" value="Cas_Cas5d"/>
    <property type="match status" value="1"/>
</dbReference>
<keyword evidence="2" id="KW-0378">Hydrolase</keyword>
<dbReference type="AlphaFoldDB" id="A0A369LA48"/>
<keyword evidence="2" id="KW-0694">RNA-binding</keyword>
<dbReference type="EMBL" id="PPTP01000006">
    <property type="protein sequence ID" value="RDB55086.1"/>
    <property type="molecule type" value="Genomic_DNA"/>
</dbReference>
<dbReference type="NCBIfam" id="TIGR02593">
    <property type="entry name" value="CRISPR_cas5"/>
    <property type="match status" value="1"/>
</dbReference>
<dbReference type="PIRSF" id="PIRSF029950">
    <property type="entry name" value="Cas_CT1134"/>
    <property type="match status" value="1"/>
</dbReference>
<dbReference type="GO" id="GO:0004519">
    <property type="term" value="F:endonuclease activity"/>
    <property type="evidence" value="ECO:0007669"/>
    <property type="project" value="UniProtKB-UniRule"/>
</dbReference>
<dbReference type="NCBIfam" id="TIGR01876">
    <property type="entry name" value="cas_Cas5d"/>
    <property type="match status" value="1"/>
</dbReference>
<keyword evidence="4" id="KW-1185">Reference proteome</keyword>
<name>A0A369LA48_9ACTN</name>
<accession>A0A369LA48</accession>
<dbReference type="InterPro" id="IPR013422">
    <property type="entry name" value="CRISPR-assoc_prot_Cas5_N"/>
</dbReference>
<sequence>MPSFANQLTQHRRFAPYGKTKGGWDVSFGFSIEAWGERALFTRPELSVERVTYDVITPSAARGLIESVYWHPGMRYVIDRIHVINPIEFSSVRRNEVKAKAALSSMRSAIEGSKELPYIGSQENIVQRASLILTDVHYVIDAHFVMTDQAKAEDNPGKFCDILKRRLRKGQCYSQPYFGCREFPANVRLLEGEMPESAYSAVGERDFGIMLFDMDYSNHQDITPMFYRAVMRNGVIDVSGSEVYR</sequence>
<keyword evidence="1 2" id="KW-0051">Antiviral defense</keyword>
<dbReference type="Gene3D" id="3.30.70.2660">
    <property type="match status" value="1"/>
</dbReference>
<dbReference type="GO" id="GO:0003723">
    <property type="term" value="F:RNA binding"/>
    <property type="evidence" value="ECO:0007669"/>
    <property type="project" value="UniProtKB-UniRule"/>
</dbReference>
<comment type="caution">
    <text evidence="3">The sequence shown here is derived from an EMBL/GenBank/DDBJ whole genome shotgun (WGS) entry which is preliminary data.</text>
</comment>
<keyword evidence="2" id="KW-0540">Nuclease</keyword>
<dbReference type="GO" id="GO:0043571">
    <property type="term" value="P:maintenance of CRISPR repeat elements"/>
    <property type="evidence" value="ECO:0007669"/>
    <property type="project" value="UniProtKB-UniRule"/>
</dbReference>
<evidence type="ECO:0000256" key="2">
    <source>
        <dbReference type="PIRNR" id="PIRNR029950"/>
    </source>
</evidence>
<dbReference type="EC" id="3.1.-.-" evidence="2"/>
<dbReference type="CDD" id="cd09752">
    <property type="entry name" value="Cas5_I-C"/>
    <property type="match status" value="1"/>
</dbReference>
<keyword evidence="2" id="KW-0255">Endonuclease</keyword>
<protein>
    <recommendedName>
        <fullName evidence="2">pre-crRNA processing endonuclease</fullName>
        <ecNumber evidence="2">3.1.-.-</ecNumber>
    </recommendedName>
</protein>
<dbReference type="InterPro" id="IPR010155">
    <property type="entry name" value="CRISPR-assoc_prot_Cas5d"/>
</dbReference>
<evidence type="ECO:0000313" key="4">
    <source>
        <dbReference type="Proteomes" id="UP000253792"/>
    </source>
</evidence>
<comment type="function">
    <text evidence="2">CRISPR (clustered regularly interspaced short palindromic repeat) is an adaptive immune system that provides protection against mobile genetic elements (viruses, transposable elements and conjugative plasmids). CRISPR clusters contain spacers, sequences complementary to antecedent mobile elements, and target invading nucleic acids. CRISPR clusters are transcribed and processed into CRISPR RNA (crRNA).</text>
</comment>